<dbReference type="EMBL" id="CM023491">
    <property type="protein sequence ID" value="KAH6941710.1"/>
    <property type="molecule type" value="Genomic_DNA"/>
</dbReference>
<accession>A0ACB7T480</accession>
<evidence type="ECO:0000313" key="2">
    <source>
        <dbReference type="Proteomes" id="UP000821845"/>
    </source>
</evidence>
<organism evidence="1 2">
    <name type="scientific">Hyalomma asiaticum</name>
    <name type="common">Tick</name>
    <dbReference type="NCBI Taxonomy" id="266040"/>
    <lineage>
        <taxon>Eukaryota</taxon>
        <taxon>Metazoa</taxon>
        <taxon>Ecdysozoa</taxon>
        <taxon>Arthropoda</taxon>
        <taxon>Chelicerata</taxon>
        <taxon>Arachnida</taxon>
        <taxon>Acari</taxon>
        <taxon>Parasitiformes</taxon>
        <taxon>Ixodida</taxon>
        <taxon>Ixodoidea</taxon>
        <taxon>Ixodidae</taxon>
        <taxon>Hyalomminae</taxon>
        <taxon>Hyalomma</taxon>
    </lineage>
</organism>
<dbReference type="Proteomes" id="UP000821845">
    <property type="component" value="Chromosome 11"/>
</dbReference>
<protein>
    <submittedName>
        <fullName evidence="1">Uncharacterized protein</fullName>
    </submittedName>
</protein>
<reference evidence="1" key="1">
    <citation type="submission" date="2020-05" db="EMBL/GenBank/DDBJ databases">
        <title>Large-scale comparative analyses of tick genomes elucidate their genetic diversity and vector capacities.</title>
        <authorList>
            <person name="Jia N."/>
            <person name="Wang J."/>
            <person name="Shi W."/>
            <person name="Du L."/>
            <person name="Sun Y."/>
            <person name="Zhan W."/>
            <person name="Jiang J."/>
            <person name="Wang Q."/>
            <person name="Zhang B."/>
            <person name="Ji P."/>
            <person name="Sakyi L.B."/>
            <person name="Cui X."/>
            <person name="Yuan T."/>
            <person name="Jiang B."/>
            <person name="Yang W."/>
            <person name="Lam T.T.-Y."/>
            <person name="Chang Q."/>
            <person name="Ding S."/>
            <person name="Wang X."/>
            <person name="Zhu J."/>
            <person name="Ruan X."/>
            <person name="Zhao L."/>
            <person name="Wei J."/>
            <person name="Que T."/>
            <person name="Du C."/>
            <person name="Cheng J."/>
            <person name="Dai P."/>
            <person name="Han X."/>
            <person name="Huang E."/>
            <person name="Gao Y."/>
            <person name="Liu J."/>
            <person name="Shao H."/>
            <person name="Ye R."/>
            <person name="Li L."/>
            <person name="Wei W."/>
            <person name="Wang X."/>
            <person name="Wang C."/>
            <person name="Yang T."/>
            <person name="Huo Q."/>
            <person name="Li W."/>
            <person name="Guo W."/>
            <person name="Chen H."/>
            <person name="Zhou L."/>
            <person name="Ni X."/>
            <person name="Tian J."/>
            <person name="Zhou Y."/>
            <person name="Sheng Y."/>
            <person name="Liu T."/>
            <person name="Pan Y."/>
            <person name="Xia L."/>
            <person name="Li J."/>
            <person name="Zhao F."/>
            <person name="Cao W."/>
        </authorList>
    </citation>
    <scope>NUCLEOTIDE SEQUENCE</scope>
    <source>
        <strain evidence="1">Hyas-2018</strain>
    </source>
</reference>
<sequence>MSKWVKPDDGFCLEPPPNQSTRKRLTRKRPAPKDVDSSAPSGIDTPTPDPAESVVRTSGGSWVEKFAPKSRDAGAIVLLCGPAGSGKTATLRCLAVEQGFTVCEWVNPVSLTAKTEFNPNWDFGRTSGQVEQFEDFLFQSSRYPSLLSGDSAKRVVLVEDLPNIFIRDVESLHRVLRMCRRVAVAPLVFIISDSSDKLEHRLFPEALMRELDVTKITFNSIATTFVTKALCALLDKAVQSQAITHEPTADDIDSIVAASNGDIRSAINALEFFCSPQQSIGPVRSKPAAKGQWNGACNKRRKKAPKPDGPSCGIGRDVPLTLFHSLGKILHCKRKQPEGPKQVDDGSEASPGDLSLSSIKDPNKCPSTDINPEEVFERAAISGEAFALFLHHNMPDFAADIHTVAQCSEWFCHGDVLLSEWTSENVMEKHAMSVVTRGVISSLSQQGARSVGWKPLTKPQWTPQYRTRAAIGQGAIPGYASKKWSSVIRSSLHEQDVVDDSEVELSVNYTCSNVETVLDDRDYSDEEVIIEEYDD</sequence>
<evidence type="ECO:0000313" key="1">
    <source>
        <dbReference type="EMBL" id="KAH6941710.1"/>
    </source>
</evidence>
<gene>
    <name evidence="1" type="ORF">HPB50_022876</name>
</gene>
<comment type="caution">
    <text evidence="1">The sequence shown here is derived from an EMBL/GenBank/DDBJ whole genome shotgun (WGS) entry which is preliminary data.</text>
</comment>
<keyword evidence="2" id="KW-1185">Reference proteome</keyword>
<proteinExistence type="predicted"/>
<name>A0ACB7T480_HYAAI</name>